<dbReference type="Pfam" id="PF15000">
    <property type="entry name" value="TUSC2"/>
    <property type="match status" value="1"/>
</dbReference>
<dbReference type="InterPro" id="IPR029393">
    <property type="entry name" value="FUS1"/>
</dbReference>
<protein>
    <submittedName>
        <fullName evidence="1">Uncharacterized protein</fullName>
    </submittedName>
</protein>
<dbReference type="Proteomes" id="UP000594262">
    <property type="component" value="Unplaced"/>
</dbReference>
<name>A0A7M5UHX6_9CNID</name>
<dbReference type="EnsemblMetazoa" id="CLYHEMT010520.1">
    <property type="protein sequence ID" value="CLYHEMP010520.1"/>
    <property type="gene ID" value="CLYHEMG010520"/>
</dbReference>
<dbReference type="OrthoDB" id="9025707at2759"/>
<dbReference type="GeneID" id="136805748"/>
<evidence type="ECO:0000313" key="1">
    <source>
        <dbReference type="EnsemblMetazoa" id="CLYHEMP010520.1"/>
    </source>
</evidence>
<dbReference type="GO" id="GO:0051881">
    <property type="term" value="P:regulation of mitochondrial membrane potential"/>
    <property type="evidence" value="ECO:0007669"/>
    <property type="project" value="TreeGrafter"/>
</dbReference>
<dbReference type="PANTHER" id="PTHR15453">
    <property type="entry name" value="TUMOR SUPPRESSOR CANDIDATE 2"/>
    <property type="match status" value="1"/>
</dbReference>
<accession>A0A7M5UHX6</accession>
<dbReference type="PANTHER" id="PTHR15453:SF8">
    <property type="entry name" value="TUMOR SUPPRESSOR CANDIDATE 2"/>
    <property type="match status" value="1"/>
</dbReference>
<keyword evidence="2" id="KW-1185">Reference proteome</keyword>
<dbReference type="RefSeq" id="XP_066918395.1">
    <property type="nucleotide sequence ID" value="XM_067062294.1"/>
</dbReference>
<sequence>MGWLKSVFCGVKWFLGIDEDQSNDSKLAPKASPFVDSKPSRMYYDEDGDLAEEFYEEVTPQQGTPWMRRVTKNLTKQGVVPLEIQRLHPDFPLVMCDVSS</sequence>
<dbReference type="GO" id="GO:0005739">
    <property type="term" value="C:mitochondrion"/>
    <property type="evidence" value="ECO:0007669"/>
    <property type="project" value="TreeGrafter"/>
</dbReference>
<dbReference type="AlphaFoldDB" id="A0A7M5UHX6"/>
<proteinExistence type="predicted"/>
<organism evidence="1 2">
    <name type="scientific">Clytia hemisphaerica</name>
    <dbReference type="NCBI Taxonomy" id="252671"/>
    <lineage>
        <taxon>Eukaryota</taxon>
        <taxon>Metazoa</taxon>
        <taxon>Cnidaria</taxon>
        <taxon>Hydrozoa</taxon>
        <taxon>Hydroidolina</taxon>
        <taxon>Leptothecata</taxon>
        <taxon>Obeliida</taxon>
        <taxon>Clytiidae</taxon>
        <taxon>Clytia</taxon>
    </lineage>
</organism>
<evidence type="ECO:0000313" key="2">
    <source>
        <dbReference type="Proteomes" id="UP000594262"/>
    </source>
</evidence>
<reference evidence="1" key="1">
    <citation type="submission" date="2021-01" db="UniProtKB">
        <authorList>
            <consortium name="EnsemblMetazoa"/>
        </authorList>
    </citation>
    <scope>IDENTIFICATION</scope>
</reference>